<comment type="caution">
    <text evidence="2">The sequence shown here is derived from an EMBL/GenBank/DDBJ whole genome shotgun (WGS) entry which is preliminary data.</text>
</comment>
<dbReference type="OMA" id="YLVLDMY"/>
<dbReference type="Pfam" id="PF18759">
    <property type="entry name" value="Plavaka"/>
    <property type="match status" value="1"/>
</dbReference>
<reference evidence="3" key="1">
    <citation type="journal article" date="2012" name="Science">
        <title>The Paleozoic origin of enzymatic lignin decomposition reconstructed from 31 fungal genomes.</title>
        <authorList>
            <person name="Floudas D."/>
            <person name="Binder M."/>
            <person name="Riley R."/>
            <person name="Barry K."/>
            <person name="Blanchette R.A."/>
            <person name="Henrissat B."/>
            <person name="Martinez A.T."/>
            <person name="Otillar R."/>
            <person name="Spatafora J.W."/>
            <person name="Yadav J.S."/>
            <person name="Aerts A."/>
            <person name="Benoit I."/>
            <person name="Boyd A."/>
            <person name="Carlson A."/>
            <person name="Copeland A."/>
            <person name="Coutinho P.M."/>
            <person name="de Vries R.P."/>
            <person name="Ferreira P."/>
            <person name="Findley K."/>
            <person name="Foster B."/>
            <person name="Gaskell J."/>
            <person name="Glotzer D."/>
            <person name="Gorecki P."/>
            <person name="Heitman J."/>
            <person name="Hesse C."/>
            <person name="Hori C."/>
            <person name="Igarashi K."/>
            <person name="Jurgens J.A."/>
            <person name="Kallen N."/>
            <person name="Kersten P."/>
            <person name="Kohler A."/>
            <person name="Kuees U."/>
            <person name="Kumar T.K.A."/>
            <person name="Kuo A."/>
            <person name="LaButti K."/>
            <person name="Larrondo L.F."/>
            <person name="Lindquist E."/>
            <person name="Ling A."/>
            <person name="Lombard V."/>
            <person name="Lucas S."/>
            <person name="Lundell T."/>
            <person name="Martin R."/>
            <person name="McLaughlin D.J."/>
            <person name="Morgenstern I."/>
            <person name="Morin E."/>
            <person name="Murat C."/>
            <person name="Nagy L.G."/>
            <person name="Nolan M."/>
            <person name="Ohm R.A."/>
            <person name="Patyshakuliyeva A."/>
            <person name="Rokas A."/>
            <person name="Ruiz-Duenas F.J."/>
            <person name="Sabat G."/>
            <person name="Salamov A."/>
            <person name="Samejima M."/>
            <person name="Schmutz J."/>
            <person name="Slot J.C."/>
            <person name="St John F."/>
            <person name="Stenlid J."/>
            <person name="Sun H."/>
            <person name="Sun S."/>
            <person name="Syed K."/>
            <person name="Tsang A."/>
            <person name="Wiebenga A."/>
            <person name="Young D."/>
            <person name="Pisabarro A."/>
            <person name="Eastwood D.C."/>
            <person name="Martin F."/>
            <person name="Cullen D."/>
            <person name="Grigoriev I.V."/>
            <person name="Hibbett D.S."/>
        </authorList>
    </citation>
    <scope>NUCLEOTIDE SEQUENCE [LARGE SCALE GENOMIC DNA]</scope>
    <source>
        <strain evidence="3">RWD-64-598 SS2</strain>
    </source>
</reference>
<evidence type="ECO:0000313" key="2">
    <source>
        <dbReference type="EMBL" id="EIW74926.1"/>
    </source>
</evidence>
<evidence type="ECO:0000256" key="1">
    <source>
        <dbReference type="SAM" id="MobiDB-lite"/>
    </source>
</evidence>
<sequence>MGPIRNSRGNAKGTNDERELKYTADGRVICEYCADDFHPQGFSRHEKACTIRKLRIMHDTQVSISIQQESDSADVLSKGQPTPSERETDDIRVEYHPHSRLPTETTPLSQFTRRHFVPPPPPPTVSEPWRPFESRLDFEVAELALEASLSKDQTSRLIKLMQRVGSGRETFNIKSEKELRKIWNAVGHRITPWQKEEVSVQYQDEPEPRTFDMWHRSLWGWACDLLKDPRIGPHFNFDAQRLSKWNGEKFVRFIDEPWTADAFWNLQDQIPDDGKPLMYILYADKAKLSSFGRAKGYPVVARIANLPTSIRNGEGFGGGRVVGWLPIVKEDKRQRNKPPWAAFKNVVWHKSFEKILEDIAAHSKTGCWIRCWDDVHRKFYPRVLILSADYEEQSVMALTRGVKAKYPCPICLIPREELSNVANRPVYPLRTRDGVIATLEKARNQSRMEGEETLMAEGLRDIDNAFNAVESADVHRALSFDPLHANHEGMFGAHLWGELQEALSNIGREAVAQVDDNFDSIPRWRGLNHFDNVVDISFNDGVKHRDISKLLTFTCQSVILKENHSTAYLLLRCIRAYVEFDMWLTLDVHTEETLQCGREALLILSKLLDAYIKKTKRTSDKNWNFIKNHTRDHSFDDILAKGVTRNFDTKPNEKMHGPLKDWYQFNTNFKNFAQQILRMEHDQLVCSWIREQIESFDDYQLLFTNPEEVEENGSVARCETFDGIYIGSSQAQSTFAVVEGHHADDNNFQRFRIKVGYYINSTVPAERLPGGKRIQLKPDDEIVEYRFVKVDYVSMVDWCMHTDYLRCSPMFFGRPRYDCVIIQHGNKQIFGRLVFLFKVTIGDLAYPLALIHPYDAPTGHRLAKDIHLNFWRVRARPHADTQVFSTESIVRGAALARDPTSPGDYLVIDTIDADMFLRMDDMHKKAGHY</sequence>
<evidence type="ECO:0000313" key="3">
    <source>
        <dbReference type="Proteomes" id="UP000053558"/>
    </source>
</evidence>
<dbReference type="KEGG" id="cput:CONPUDRAFT_93684"/>
<proteinExistence type="predicted"/>
<dbReference type="RefSeq" id="XP_007774982.1">
    <property type="nucleotide sequence ID" value="XM_007776792.1"/>
</dbReference>
<dbReference type="InterPro" id="IPR041078">
    <property type="entry name" value="Plavaka"/>
</dbReference>
<dbReference type="OrthoDB" id="3239511at2759"/>
<keyword evidence="3" id="KW-1185">Reference proteome</keyword>
<gene>
    <name evidence="2" type="ORF">CONPUDRAFT_93684</name>
</gene>
<name>A0A5M3M7P5_CONPW</name>
<dbReference type="GeneID" id="19211604"/>
<dbReference type="EMBL" id="JH711590">
    <property type="protein sequence ID" value="EIW74926.1"/>
    <property type="molecule type" value="Genomic_DNA"/>
</dbReference>
<feature type="region of interest" description="Disordered" evidence="1">
    <location>
        <begin position="66"/>
        <end position="88"/>
    </location>
</feature>
<accession>A0A5M3M7P5</accession>
<protein>
    <submittedName>
        <fullName evidence="2">Uncharacterized protein</fullName>
    </submittedName>
</protein>
<dbReference type="AlphaFoldDB" id="A0A5M3M7P5"/>
<dbReference type="Proteomes" id="UP000053558">
    <property type="component" value="Unassembled WGS sequence"/>
</dbReference>
<organism evidence="2 3">
    <name type="scientific">Coniophora puteana (strain RWD-64-598)</name>
    <name type="common">Brown rot fungus</name>
    <dbReference type="NCBI Taxonomy" id="741705"/>
    <lineage>
        <taxon>Eukaryota</taxon>
        <taxon>Fungi</taxon>
        <taxon>Dikarya</taxon>
        <taxon>Basidiomycota</taxon>
        <taxon>Agaricomycotina</taxon>
        <taxon>Agaricomycetes</taxon>
        <taxon>Agaricomycetidae</taxon>
        <taxon>Boletales</taxon>
        <taxon>Coniophorineae</taxon>
        <taxon>Coniophoraceae</taxon>
        <taxon>Coniophora</taxon>
    </lineage>
</organism>